<name>A0A6L8KH23_9BURK</name>
<organism evidence="2 3">
    <name type="scientific">Duganella flavida</name>
    <dbReference type="NCBI Taxonomy" id="2692175"/>
    <lineage>
        <taxon>Bacteria</taxon>
        <taxon>Pseudomonadati</taxon>
        <taxon>Pseudomonadota</taxon>
        <taxon>Betaproteobacteria</taxon>
        <taxon>Burkholderiales</taxon>
        <taxon>Oxalobacteraceae</taxon>
        <taxon>Telluria group</taxon>
        <taxon>Duganella</taxon>
    </lineage>
</organism>
<dbReference type="EMBL" id="WWCN01000008">
    <property type="protein sequence ID" value="MYM23791.1"/>
    <property type="molecule type" value="Genomic_DNA"/>
</dbReference>
<proteinExistence type="inferred from homology"/>
<evidence type="ECO:0000313" key="3">
    <source>
        <dbReference type="Proteomes" id="UP000479335"/>
    </source>
</evidence>
<evidence type="ECO:0000256" key="1">
    <source>
        <dbReference type="ARBA" id="ARBA00008525"/>
    </source>
</evidence>
<accession>A0A6L8KH23</accession>
<protein>
    <recommendedName>
        <fullName evidence="4">CbrC family protein</fullName>
    </recommendedName>
</protein>
<dbReference type="InterPro" id="IPR005363">
    <property type="entry name" value="UPF0167"/>
</dbReference>
<reference evidence="2 3" key="1">
    <citation type="submission" date="2019-12" db="EMBL/GenBank/DDBJ databases">
        <title>Novel species isolated from a subtropical stream in China.</title>
        <authorList>
            <person name="Lu H."/>
        </authorList>
    </citation>
    <scope>NUCLEOTIDE SEQUENCE [LARGE SCALE GENOMIC DNA]</scope>
    <source>
        <strain evidence="2 3">FT135W</strain>
    </source>
</reference>
<evidence type="ECO:0008006" key="4">
    <source>
        <dbReference type="Google" id="ProtNLM"/>
    </source>
</evidence>
<gene>
    <name evidence="2" type="ORF">GTP46_14145</name>
</gene>
<sequence length="201" mass="21985">MLSCNPSAEFGHERPLKKGNSNVLPNFKYHPTPLETGAIIVSEDVCDCCERSRGYIYTGLAYGEDVDVDGVCPWCIADGSAAEKFQAEFTPVDGIGGYGMWGFVSAAVADEVSRRTPGFTGWQQERWWVHCDDAAAYLGCAGRKEIEEFGPDLLEALKHESGVSDDTWPYYLAAMEADGSPTAYVFRCLHCGKLGGYSDCH</sequence>
<comment type="similarity">
    <text evidence="1">Belongs to the UPF0167 family.</text>
</comment>
<keyword evidence="3" id="KW-1185">Reference proteome</keyword>
<evidence type="ECO:0000313" key="2">
    <source>
        <dbReference type="EMBL" id="MYM23791.1"/>
    </source>
</evidence>
<dbReference type="Pfam" id="PF03691">
    <property type="entry name" value="UPF0167"/>
    <property type="match status" value="1"/>
</dbReference>
<dbReference type="AlphaFoldDB" id="A0A6L8KH23"/>
<dbReference type="Proteomes" id="UP000479335">
    <property type="component" value="Unassembled WGS sequence"/>
</dbReference>
<comment type="caution">
    <text evidence="2">The sequence shown here is derived from an EMBL/GenBank/DDBJ whole genome shotgun (WGS) entry which is preliminary data.</text>
</comment>